<evidence type="ECO:0000313" key="7">
    <source>
        <dbReference type="EMBL" id="OVA04099.1"/>
    </source>
</evidence>
<dbReference type="Gene3D" id="3.30.40.10">
    <property type="entry name" value="Zinc/RING finger domain, C3HC4 (zinc finger)"/>
    <property type="match status" value="1"/>
</dbReference>
<dbReference type="OMA" id="GERKYET"/>
<keyword evidence="4" id="KW-0812">Transmembrane</keyword>
<dbReference type="PANTHER" id="PTHR46858">
    <property type="entry name" value="OS05G0521000 PROTEIN"/>
    <property type="match status" value="1"/>
</dbReference>
<keyword evidence="1" id="KW-0479">Metal-binding</keyword>
<dbReference type="Pfam" id="PF13920">
    <property type="entry name" value="zf-C3HC4_3"/>
    <property type="match status" value="1"/>
</dbReference>
<feature type="domain" description="E3 ubiquitin-protein ligase APD1-4 middle" evidence="6">
    <location>
        <begin position="171"/>
        <end position="272"/>
    </location>
</feature>
<accession>A0A200Q0U6</accession>
<evidence type="ECO:0000256" key="1">
    <source>
        <dbReference type="ARBA" id="ARBA00022723"/>
    </source>
</evidence>
<dbReference type="InParanoid" id="A0A200Q0U6"/>
<keyword evidence="4" id="KW-0472">Membrane</keyword>
<dbReference type="InterPro" id="IPR013083">
    <property type="entry name" value="Znf_RING/FYVE/PHD"/>
</dbReference>
<keyword evidence="2" id="KW-0863">Zinc-finger</keyword>
<dbReference type="GO" id="GO:0061630">
    <property type="term" value="F:ubiquitin protein ligase activity"/>
    <property type="evidence" value="ECO:0007669"/>
    <property type="project" value="TreeGrafter"/>
</dbReference>
<name>A0A200Q0U6_MACCD</name>
<protein>
    <recommendedName>
        <fullName evidence="9">Zinc finger protein</fullName>
    </recommendedName>
</protein>
<dbReference type="AlphaFoldDB" id="A0A200Q0U6"/>
<feature type="transmembrane region" description="Helical" evidence="4">
    <location>
        <begin position="20"/>
        <end position="39"/>
    </location>
</feature>
<evidence type="ECO:0008006" key="9">
    <source>
        <dbReference type="Google" id="ProtNLM"/>
    </source>
</evidence>
<evidence type="ECO:0000259" key="6">
    <source>
        <dbReference type="Pfam" id="PF16041"/>
    </source>
</evidence>
<evidence type="ECO:0000256" key="3">
    <source>
        <dbReference type="ARBA" id="ARBA00022833"/>
    </source>
</evidence>
<dbReference type="Proteomes" id="UP000195402">
    <property type="component" value="Unassembled WGS sequence"/>
</dbReference>
<dbReference type="InterPro" id="IPR032008">
    <property type="entry name" value="APD1-4_N"/>
</dbReference>
<dbReference type="OrthoDB" id="3045089at2759"/>
<comment type="caution">
    <text evidence="7">The sequence shown here is derived from an EMBL/GenBank/DDBJ whole genome shotgun (WGS) entry which is preliminary data.</text>
</comment>
<dbReference type="STRING" id="56857.A0A200Q0U6"/>
<feature type="transmembrane region" description="Helical" evidence="4">
    <location>
        <begin position="257"/>
        <end position="279"/>
    </location>
</feature>
<keyword evidence="4" id="KW-1133">Transmembrane helix</keyword>
<proteinExistence type="predicted"/>
<feature type="domain" description="E3 ubiquitin-protein ligase APD1-4 N-terminal" evidence="5">
    <location>
        <begin position="79"/>
        <end position="146"/>
    </location>
</feature>
<dbReference type="Pfam" id="PF16040">
    <property type="entry name" value="APD1-4_N"/>
    <property type="match status" value="1"/>
</dbReference>
<evidence type="ECO:0000259" key="5">
    <source>
        <dbReference type="Pfam" id="PF16040"/>
    </source>
</evidence>
<dbReference type="GO" id="GO:0016567">
    <property type="term" value="P:protein ubiquitination"/>
    <property type="evidence" value="ECO:0007669"/>
    <property type="project" value="TreeGrafter"/>
</dbReference>
<keyword evidence="8" id="KW-1185">Reference proteome</keyword>
<dbReference type="GO" id="GO:0008270">
    <property type="term" value="F:zinc ion binding"/>
    <property type="evidence" value="ECO:0007669"/>
    <property type="project" value="UniProtKB-KW"/>
</dbReference>
<evidence type="ECO:0000256" key="4">
    <source>
        <dbReference type="SAM" id="Phobius"/>
    </source>
</evidence>
<dbReference type="PANTHER" id="PTHR46858:SF6">
    <property type="entry name" value="LIGASE, PUTATIVE-RELATED"/>
    <property type="match status" value="1"/>
</dbReference>
<dbReference type="InterPro" id="IPR032010">
    <property type="entry name" value="APD1-4_M"/>
</dbReference>
<gene>
    <name evidence="7" type="ORF">BVC80_8091g6</name>
</gene>
<reference evidence="7 8" key="1">
    <citation type="journal article" date="2017" name="Mol. Plant">
        <title>The Genome of Medicinal Plant Macleaya cordata Provides New Insights into Benzylisoquinoline Alkaloids Metabolism.</title>
        <authorList>
            <person name="Liu X."/>
            <person name="Liu Y."/>
            <person name="Huang P."/>
            <person name="Ma Y."/>
            <person name="Qing Z."/>
            <person name="Tang Q."/>
            <person name="Cao H."/>
            <person name="Cheng P."/>
            <person name="Zheng Y."/>
            <person name="Yuan Z."/>
            <person name="Zhou Y."/>
            <person name="Liu J."/>
            <person name="Tang Z."/>
            <person name="Zhuo Y."/>
            <person name="Zhang Y."/>
            <person name="Yu L."/>
            <person name="Huang J."/>
            <person name="Yang P."/>
            <person name="Peng Q."/>
            <person name="Zhang J."/>
            <person name="Jiang W."/>
            <person name="Zhang Z."/>
            <person name="Lin K."/>
            <person name="Ro D.K."/>
            <person name="Chen X."/>
            <person name="Xiong X."/>
            <person name="Shang Y."/>
            <person name="Huang S."/>
            <person name="Zeng J."/>
        </authorList>
    </citation>
    <scope>NUCLEOTIDE SEQUENCE [LARGE SCALE GENOMIC DNA]</scope>
    <source>
        <strain evidence="8">cv. BLH2017</strain>
        <tissue evidence="7">Root</tissue>
    </source>
</reference>
<keyword evidence="3" id="KW-0862">Zinc</keyword>
<evidence type="ECO:0000313" key="8">
    <source>
        <dbReference type="Proteomes" id="UP000195402"/>
    </source>
</evidence>
<organism evidence="7 8">
    <name type="scientific">Macleaya cordata</name>
    <name type="common">Five-seeded plume-poppy</name>
    <name type="synonym">Bocconia cordata</name>
    <dbReference type="NCBI Taxonomy" id="56857"/>
    <lineage>
        <taxon>Eukaryota</taxon>
        <taxon>Viridiplantae</taxon>
        <taxon>Streptophyta</taxon>
        <taxon>Embryophyta</taxon>
        <taxon>Tracheophyta</taxon>
        <taxon>Spermatophyta</taxon>
        <taxon>Magnoliopsida</taxon>
        <taxon>Ranunculales</taxon>
        <taxon>Papaveraceae</taxon>
        <taxon>Papaveroideae</taxon>
        <taxon>Macleaya</taxon>
    </lineage>
</organism>
<sequence>MYRAAFTSSSTYYSPRWQETWAWLLAPLTLWIFSVSLRYGSYGNSNLVLGPNSSRLFKASSIFVQQIQIRDDDKTGVFVYGFSEKPKLSLETNNWNFSRYVLVGPYRRQGFSLWLNKGSMLRMKWTAHVSDFDDLVVVLYKGQRDLETVLPVTTPTNSIILSNSTHGNAQAEYLISEDDNHYICILNMNPRNIIMGIDVNVSSTMYDTSKAKSNCSTINGFCQLNLLFPKQHFIILATPNNGDLNGWYIELSFIARLVTYVAVLGLLVIFISLILKYMIACERDRPVEEVNRVTEADPLMPASGKAISFTYGTGEEDTESGMCNSSEDLYDGKICVICYDVERNCFFVPCGHCATCYPCAQRYNAAFLGMFGRVEMAEGV</sequence>
<dbReference type="EMBL" id="MVGT01003402">
    <property type="protein sequence ID" value="OVA04099.1"/>
    <property type="molecule type" value="Genomic_DNA"/>
</dbReference>
<evidence type="ECO:0000256" key="2">
    <source>
        <dbReference type="ARBA" id="ARBA00022771"/>
    </source>
</evidence>
<dbReference type="Pfam" id="PF16041">
    <property type="entry name" value="APD1-4_M"/>
    <property type="match status" value="1"/>
</dbReference>